<name>A0ABQ2F4N5_9DEIO</name>
<evidence type="ECO:0000313" key="2">
    <source>
        <dbReference type="Proteomes" id="UP000647587"/>
    </source>
</evidence>
<keyword evidence="2" id="KW-1185">Reference proteome</keyword>
<comment type="caution">
    <text evidence="1">The sequence shown here is derived from an EMBL/GenBank/DDBJ whole genome shotgun (WGS) entry which is preliminary data.</text>
</comment>
<gene>
    <name evidence="1" type="ORF">GCM10008955_36790</name>
</gene>
<dbReference type="Proteomes" id="UP000647587">
    <property type="component" value="Unassembled WGS sequence"/>
</dbReference>
<accession>A0ABQ2F4N5</accession>
<dbReference type="EMBL" id="BMPP01000020">
    <property type="protein sequence ID" value="GGK39610.1"/>
    <property type="molecule type" value="Genomic_DNA"/>
</dbReference>
<reference evidence="2" key="1">
    <citation type="journal article" date="2019" name="Int. J. Syst. Evol. Microbiol.">
        <title>The Global Catalogue of Microorganisms (GCM) 10K type strain sequencing project: providing services to taxonomists for standard genome sequencing and annotation.</title>
        <authorList>
            <consortium name="The Broad Institute Genomics Platform"/>
            <consortium name="The Broad Institute Genome Sequencing Center for Infectious Disease"/>
            <person name="Wu L."/>
            <person name="Ma J."/>
        </authorList>
    </citation>
    <scope>NUCLEOTIDE SEQUENCE [LARGE SCALE GENOMIC DNA]</scope>
    <source>
        <strain evidence="2">JCM 30331</strain>
    </source>
</reference>
<protein>
    <submittedName>
        <fullName evidence="1">Uncharacterized protein</fullName>
    </submittedName>
</protein>
<proteinExistence type="predicted"/>
<organism evidence="1 2">
    <name type="scientific">Deinococcus malanensis</name>
    <dbReference type="NCBI Taxonomy" id="1706855"/>
    <lineage>
        <taxon>Bacteria</taxon>
        <taxon>Thermotogati</taxon>
        <taxon>Deinococcota</taxon>
        <taxon>Deinococci</taxon>
        <taxon>Deinococcales</taxon>
        <taxon>Deinococcaceae</taxon>
        <taxon>Deinococcus</taxon>
    </lineage>
</organism>
<dbReference type="RefSeq" id="WP_189011396.1">
    <property type="nucleotide sequence ID" value="NZ_BMPP01000020.1"/>
</dbReference>
<evidence type="ECO:0000313" key="1">
    <source>
        <dbReference type="EMBL" id="GGK39610.1"/>
    </source>
</evidence>
<sequence>MKATLEIYPWNRDLLRHILTHDPGGEGTGGGQTMCGTGWDECADFTLPDGRCISVMFSVDDSTATIGVFDHAASDPTLLRYEGEPAEALTVLIDSLVALGHSLPR</sequence>